<proteinExistence type="inferred from homology"/>
<comment type="similarity">
    <text evidence="10">Belongs to the monovalent cation:proton antiporter 1 (CPA1) transporter (TC 2.A.36) family.</text>
</comment>
<keyword evidence="6 10" id="KW-0915">Sodium</keyword>
<keyword evidence="5 10" id="KW-1133">Transmembrane helix</keyword>
<organism evidence="12 13">
    <name type="scientific">Raineyella antarctica</name>
    <dbReference type="NCBI Taxonomy" id="1577474"/>
    <lineage>
        <taxon>Bacteria</taxon>
        <taxon>Bacillati</taxon>
        <taxon>Actinomycetota</taxon>
        <taxon>Actinomycetes</taxon>
        <taxon>Propionibacteriales</taxon>
        <taxon>Propionibacteriaceae</taxon>
        <taxon>Raineyella</taxon>
    </lineage>
</organism>
<dbReference type="STRING" id="1577474.GA0111570_11169"/>
<dbReference type="OrthoDB" id="57886at2"/>
<feature type="transmembrane region" description="Helical" evidence="10">
    <location>
        <begin position="49"/>
        <end position="67"/>
    </location>
</feature>
<evidence type="ECO:0000256" key="1">
    <source>
        <dbReference type="ARBA" id="ARBA00004651"/>
    </source>
</evidence>
<dbReference type="EMBL" id="FMYF01000011">
    <property type="protein sequence ID" value="SDB95103.1"/>
    <property type="molecule type" value="Genomic_DNA"/>
</dbReference>
<evidence type="ECO:0000256" key="3">
    <source>
        <dbReference type="ARBA" id="ARBA00022475"/>
    </source>
</evidence>
<keyword evidence="3 10" id="KW-1003">Cell membrane</keyword>
<evidence type="ECO:0000256" key="6">
    <source>
        <dbReference type="ARBA" id="ARBA00023053"/>
    </source>
</evidence>
<keyword evidence="9 10" id="KW-0739">Sodium transport</keyword>
<dbReference type="InterPro" id="IPR006153">
    <property type="entry name" value="Cation/H_exchanger_TM"/>
</dbReference>
<dbReference type="InterPro" id="IPR004705">
    <property type="entry name" value="Cation/H_exchanger_CPA1_bac"/>
</dbReference>
<dbReference type="Gene3D" id="6.10.140.1330">
    <property type="match status" value="1"/>
</dbReference>
<keyword evidence="8 10" id="KW-0472">Membrane</keyword>
<dbReference type="NCBIfam" id="TIGR00831">
    <property type="entry name" value="a_cpa1"/>
    <property type="match status" value="1"/>
</dbReference>
<dbReference type="GO" id="GO:0051453">
    <property type="term" value="P:regulation of intracellular pH"/>
    <property type="evidence" value="ECO:0007669"/>
    <property type="project" value="TreeGrafter"/>
</dbReference>
<accession>A0A1G6HLS2</accession>
<comment type="function">
    <text evidence="10">Na(+)/H(+) antiporter that extrudes sodium in exchange for external protons.</text>
</comment>
<feature type="transmembrane region" description="Helical" evidence="10">
    <location>
        <begin position="343"/>
        <end position="364"/>
    </location>
</feature>
<evidence type="ECO:0000256" key="10">
    <source>
        <dbReference type="RuleBase" id="RU366002"/>
    </source>
</evidence>
<sequence>MLALALVVALLIAIGVGSVVAPRLGLPAPVLLVGLGSLLSLVPGLTGVRLPPEAVLLIFLPVLLYWESLTTSLREIRRLLRGIILNGTLLVGVTAAAIAVVLHALGVSWGAAWIIGAALGPTDATVVAALGHGLPRRTSVVLQAESLINDGTALVIYALAIGTATGQIDPTPANAAGRLALSFVGGIAVGLVTGWLLFRVRRALHEPALVNLNSLLTPLLAYLLAEEIHASGVLAVVVAGLYMSQVTPGAIAAPARQQGAAFWTFSTFILNGALFVLVGIQLPHSAGELTTDTAGHALVLVAAAYLTMLVARYGFLNLSIAVIRLVDRRPYQRTLRTTHRARVVSTVAGFRGAVSLAVALAVPGSLSDRGLIVFVTGTFVVVSLVLQGVALPRVIRWARLPDDSSVVEELRTARVAATREALEALPELGQAAGAADEVMERLTEEYEEKLAALQESEGDEAQAATRMEQRRGLTLELIARKRATIVRLRDEHTIDDTVLREIQSQLDAEEVRLLGSSSSEGS</sequence>
<feature type="transmembrane region" description="Helical" evidence="10">
    <location>
        <begin position="294"/>
        <end position="323"/>
    </location>
</feature>
<keyword evidence="10" id="KW-0050">Antiport</keyword>
<dbReference type="GO" id="GO:0015385">
    <property type="term" value="F:sodium:proton antiporter activity"/>
    <property type="evidence" value="ECO:0007669"/>
    <property type="project" value="InterPro"/>
</dbReference>
<dbReference type="GO" id="GO:0098719">
    <property type="term" value="P:sodium ion import across plasma membrane"/>
    <property type="evidence" value="ECO:0007669"/>
    <property type="project" value="TreeGrafter"/>
</dbReference>
<dbReference type="RefSeq" id="WP_092612737.1">
    <property type="nucleotide sequence ID" value="NZ_FMYF01000011.1"/>
</dbReference>
<evidence type="ECO:0000256" key="4">
    <source>
        <dbReference type="ARBA" id="ARBA00022692"/>
    </source>
</evidence>
<dbReference type="AlphaFoldDB" id="A0A1G6HLS2"/>
<evidence type="ECO:0000313" key="13">
    <source>
        <dbReference type="Proteomes" id="UP000199086"/>
    </source>
</evidence>
<feature type="transmembrane region" description="Helical" evidence="10">
    <location>
        <begin position="111"/>
        <end position="135"/>
    </location>
</feature>
<feature type="transmembrane region" description="Helical" evidence="10">
    <location>
        <begin position="231"/>
        <end position="253"/>
    </location>
</feature>
<feature type="domain" description="Cation/H+ exchanger transmembrane" evidence="11">
    <location>
        <begin position="11"/>
        <end position="397"/>
    </location>
</feature>
<dbReference type="Proteomes" id="UP000199086">
    <property type="component" value="Unassembled WGS sequence"/>
</dbReference>
<feature type="transmembrane region" description="Helical" evidence="10">
    <location>
        <begin position="147"/>
        <end position="168"/>
    </location>
</feature>
<dbReference type="Pfam" id="PF00999">
    <property type="entry name" value="Na_H_Exchanger"/>
    <property type="match status" value="1"/>
</dbReference>
<name>A0A1G6HLS2_9ACTN</name>
<dbReference type="GO" id="GO:0005886">
    <property type="term" value="C:plasma membrane"/>
    <property type="evidence" value="ECO:0007669"/>
    <property type="project" value="UniProtKB-SubCell"/>
</dbReference>
<feature type="transmembrane region" description="Helical" evidence="10">
    <location>
        <begin position="209"/>
        <end position="225"/>
    </location>
</feature>
<dbReference type="PANTHER" id="PTHR10110">
    <property type="entry name" value="SODIUM/HYDROGEN EXCHANGER"/>
    <property type="match status" value="1"/>
</dbReference>
<evidence type="ECO:0000313" key="12">
    <source>
        <dbReference type="EMBL" id="SDB95103.1"/>
    </source>
</evidence>
<keyword evidence="4 10" id="KW-0812">Transmembrane</keyword>
<evidence type="ECO:0000256" key="7">
    <source>
        <dbReference type="ARBA" id="ARBA00023065"/>
    </source>
</evidence>
<evidence type="ECO:0000259" key="11">
    <source>
        <dbReference type="Pfam" id="PF00999"/>
    </source>
</evidence>
<feature type="transmembrane region" description="Helical" evidence="10">
    <location>
        <begin position="79"/>
        <end position="105"/>
    </location>
</feature>
<evidence type="ECO:0000256" key="8">
    <source>
        <dbReference type="ARBA" id="ARBA00023136"/>
    </source>
</evidence>
<reference evidence="12 13" key="1">
    <citation type="submission" date="2016-06" db="EMBL/GenBank/DDBJ databases">
        <authorList>
            <person name="Olsen C.W."/>
            <person name="Carey S."/>
            <person name="Hinshaw L."/>
            <person name="Karasin A.I."/>
        </authorList>
    </citation>
    <scope>NUCLEOTIDE SEQUENCE [LARGE SCALE GENOMIC DNA]</scope>
    <source>
        <strain evidence="12 13">LZ-22</strain>
    </source>
</reference>
<dbReference type="InterPro" id="IPR018422">
    <property type="entry name" value="Cation/H_exchanger_CPA1"/>
</dbReference>
<comment type="subcellular location">
    <subcellularLocation>
        <location evidence="1 10">Cell membrane</location>
        <topology evidence="1 10">Multi-pass membrane protein</topology>
    </subcellularLocation>
</comment>
<feature type="transmembrane region" description="Helical" evidence="10">
    <location>
        <begin position="370"/>
        <end position="391"/>
    </location>
</feature>
<keyword evidence="7 10" id="KW-0406">Ion transport</keyword>
<evidence type="ECO:0000256" key="9">
    <source>
        <dbReference type="ARBA" id="ARBA00023201"/>
    </source>
</evidence>
<gene>
    <name evidence="12" type="ORF">GA0111570_11169</name>
</gene>
<feature type="transmembrane region" description="Helical" evidence="10">
    <location>
        <begin position="180"/>
        <end position="197"/>
    </location>
</feature>
<protein>
    <submittedName>
        <fullName evidence="12">Sodium/proton antiporter, CPA1 family</fullName>
    </submittedName>
</protein>
<dbReference type="GO" id="GO:0015386">
    <property type="term" value="F:potassium:proton antiporter activity"/>
    <property type="evidence" value="ECO:0007669"/>
    <property type="project" value="TreeGrafter"/>
</dbReference>
<feature type="transmembrane region" description="Helical" evidence="10">
    <location>
        <begin position="260"/>
        <end position="282"/>
    </location>
</feature>
<keyword evidence="13" id="KW-1185">Reference proteome</keyword>
<keyword evidence="2 10" id="KW-0813">Transport</keyword>
<evidence type="ECO:0000256" key="2">
    <source>
        <dbReference type="ARBA" id="ARBA00022448"/>
    </source>
</evidence>
<evidence type="ECO:0000256" key="5">
    <source>
        <dbReference type="ARBA" id="ARBA00022989"/>
    </source>
</evidence>
<dbReference type="PANTHER" id="PTHR10110:SF86">
    <property type="entry name" value="SODIUM_HYDROGEN EXCHANGER 7"/>
    <property type="match status" value="1"/>
</dbReference>